<proteinExistence type="predicted"/>
<dbReference type="EC" id="2.4.1.21" evidence="2"/>
<evidence type="ECO:0000256" key="3">
    <source>
        <dbReference type="ARBA" id="ARBA00022676"/>
    </source>
</evidence>
<name>A0ABR8VCY3_9BACT</name>
<keyword evidence="3" id="KW-0328">Glycosyltransferase</keyword>
<keyword evidence="4" id="KW-0808">Transferase</keyword>
<evidence type="ECO:0000313" key="6">
    <source>
        <dbReference type="EMBL" id="MBD8002598.1"/>
    </source>
</evidence>
<dbReference type="SUPFAM" id="SSF53756">
    <property type="entry name" value="UDP-Glycosyltransferase/glycogen phosphorylase"/>
    <property type="match status" value="1"/>
</dbReference>
<dbReference type="EMBL" id="JACSPQ010000011">
    <property type="protein sequence ID" value="MBD8002598.1"/>
    <property type="molecule type" value="Genomic_DNA"/>
</dbReference>
<accession>A0ABR8VCY3</accession>
<dbReference type="RefSeq" id="WP_178257104.1">
    <property type="nucleotide sequence ID" value="NZ_JACSPQ010000011.1"/>
</dbReference>
<dbReference type="InterPro" id="IPR013534">
    <property type="entry name" value="Starch_synth_cat_dom"/>
</dbReference>
<dbReference type="PANTHER" id="PTHR45825:SF11">
    <property type="entry name" value="ALPHA AMYLASE DOMAIN-CONTAINING PROTEIN"/>
    <property type="match status" value="1"/>
</dbReference>
<organism evidence="6 7">
    <name type="scientific">Phocaeicola faecium</name>
    <dbReference type="NCBI Taxonomy" id="2762213"/>
    <lineage>
        <taxon>Bacteria</taxon>
        <taxon>Pseudomonadati</taxon>
        <taxon>Bacteroidota</taxon>
        <taxon>Bacteroidia</taxon>
        <taxon>Bacteroidales</taxon>
        <taxon>Bacteroidaceae</taxon>
        <taxon>Phocaeicola</taxon>
    </lineage>
</organism>
<comment type="catalytic activity">
    <reaction evidence="1">
        <text>[(1-&gt;4)-alpha-D-glucosyl](n) + ADP-alpha-D-glucose = [(1-&gt;4)-alpha-D-glucosyl](n+1) + ADP + H(+)</text>
        <dbReference type="Rhea" id="RHEA:18189"/>
        <dbReference type="Rhea" id="RHEA-COMP:9584"/>
        <dbReference type="Rhea" id="RHEA-COMP:9587"/>
        <dbReference type="ChEBI" id="CHEBI:15378"/>
        <dbReference type="ChEBI" id="CHEBI:15444"/>
        <dbReference type="ChEBI" id="CHEBI:57498"/>
        <dbReference type="ChEBI" id="CHEBI:456216"/>
        <dbReference type="EC" id="2.4.1.21"/>
    </reaction>
</comment>
<gene>
    <name evidence="6" type="ORF">H9626_10315</name>
</gene>
<feature type="domain" description="Starch synthase catalytic" evidence="5">
    <location>
        <begin position="5"/>
        <end position="238"/>
    </location>
</feature>
<sequence>MSAKKVLFITQEITPYVPDSELSVIGRDLPQAIQDKGREIRTFMPKWGNINERRNQLHEVIRLSGMNLIIDDTDHPLIIKVASIQAARRQVYFIDNDDYFSHRQMTTDEDGNDYDDNGERAIFYARGVLETVKKLRWCPDIIHCHGWISAMVPLYIKKAYNEEPSFRDSKVIFSVYGDGFKSDLDANFTQQLLLKGVTPEDVNMIKTPVNYDELCKLAVAYSDGVIQNSENVNPQVMDYARSLNIPVLDYQAGDAYADACDAFYDQVWEAAAK</sequence>
<dbReference type="PANTHER" id="PTHR45825">
    <property type="entry name" value="GRANULE-BOUND STARCH SYNTHASE 1, CHLOROPLASTIC/AMYLOPLASTIC"/>
    <property type="match status" value="1"/>
</dbReference>
<comment type="caution">
    <text evidence="6">The sequence shown here is derived from an EMBL/GenBank/DDBJ whole genome shotgun (WGS) entry which is preliminary data.</text>
</comment>
<evidence type="ECO:0000256" key="4">
    <source>
        <dbReference type="ARBA" id="ARBA00022679"/>
    </source>
</evidence>
<evidence type="ECO:0000256" key="1">
    <source>
        <dbReference type="ARBA" id="ARBA00001478"/>
    </source>
</evidence>
<dbReference type="Pfam" id="PF08323">
    <property type="entry name" value="Glyco_transf_5"/>
    <property type="match status" value="1"/>
</dbReference>
<dbReference type="Gene3D" id="3.40.50.2000">
    <property type="entry name" value="Glycogen Phosphorylase B"/>
    <property type="match status" value="1"/>
</dbReference>
<keyword evidence="7" id="KW-1185">Reference proteome</keyword>
<reference evidence="6 7" key="1">
    <citation type="submission" date="2020-08" db="EMBL/GenBank/DDBJ databases">
        <title>A Genomic Blueprint of the Chicken Gut Microbiome.</title>
        <authorList>
            <person name="Gilroy R."/>
            <person name="Ravi A."/>
            <person name="Getino M."/>
            <person name="Pursley I."/>
            <person name="Horton D.L."/>
            <person name="Alikhan N.-F."/>
            <person name="Baker D."/>
            <person name="Gharbi K."/>
            <person name="Hall N."/>
            <person name="Watson M."/>
            <person name="Adriaenssens E.M."/>
            <person name="Foster-Nyarko E."/>
            <person name="Jarju S."/>
            <person name="Secka A."/>
            <person name="Antonio M."/>
            <person name="Oren A."/>
            <person name="Chaudhuri R."/>
            <person name="La Ragione R.M."/>
            <person name="Hildebrand F."/>
            <person name="Pallen M.J."/>
        </authorList>
    </citation>
    <scope>NUCLEOTIDE SEQUENCE [LARGE SCALE GENOMIC DNA]</scope>
    <source>
        <strain evidence="6 7">Sa1YUN3</strain>
    </source>
</reference>
<evidence type="ECO:0000256" key="2">
    <source>
        <dbReference type="ARBA" id="ARBA00012588"/>
    </source>
</evidence>
<dbReference type="Proteomes" id="UP000616346">
    <property type="component" value="Unassembled WGS sequence"/>
</dbReference>
<evidence type="ECO:0000313" key="7">
    <source>
        <dbReference type="Proteomes" id="UP000616346"/>
    </source>
</evidence>
<protein>
    <recommendedName>
        <fullName evidence="2">starch synthase</fullName>
        <ecNumber evidence="2">2.4.1.21</ecNumber>
    </recommendedName>
</protein>
<evidence type="ECO:0000259" key="5">
    <source>
        <dbReference type="Pfam" id="PF08323"/>
    </source>
</evidence>